<sequence length="129" mass="14893">MKKILLLLSLLVCALSYAQDWKLIFEADDVAYYYKPNTKNTAWIKEVSDKTEYEPEDSLETNVVKGYKVTLWKFDCSEEKIAPIQINVFSHDGKLLQEIQNEAEETEMFFVVSDTVGERFFGVFCGKGK</sequence>
<keyword evidence="1" id="KW-0732">Signal</keyword>
<dbReference type="InterPro" id="IPR001202">
    <property type="entry name" value="WW_dom"/>
</dbReference>
<name>A0ABU4JKZ7_9FLAO</name>
<dbReference type="RefSeq" id="WP_063969363.1">
    <property type="nucleotide sequence ID" value="NZ_JAMXLT020000030.1"/>
</dbReference>
<evidence type="ECO:0000313" key="4">
    <source>
        <dbReference type="Proteomes" id="UP001204439"/>
    </source>
</evidence>
<dbReference type="InterPro" id="IPR036020">
    <property type="entry name" value="WW_dom_sf"/>
</dbReference>
<comment type="caution">
    <text evidence="3">The sequence shown here is derived from an EMBL/GenBank/DDBJ whole genome shotgun (WGS) entry which is preliminary data.</text>
</comment>
<gene>
    <name evidence="3" type="ORF">NG800_015745</name>
</gene>
<feature type="domain" description="WW" evidence="2">
    <location>
        <begin position="15"/>
        <end position="48"/>
    </location>
</feature>
<feature type="signal peptide" evidence="1">
    <location>
        <begin position="1"/>
        <end position="18"/>
    </location>
</feature>
<feature type="chain" id="PRO_5046079514" description="WW domain-containing protein" evidence="1">
    <location>
        <begin position="19"/>
        <end position="129"/>
    </location>
</feature>
<dbReference type="SUPFAM" id="SSF51045">
    <property type="entry name" value="WW domain"/>
    <property type="match status" value="1"/>
</dbReference>
<organism evidence="3 4">
    <name type="scientific">Epilithonimonas ginsengisoli</name>
    <dbReference type="NCBI Taxonomy" id="1245592"/>
    <lineage>
        <taxon>Bacteria</taxon>
        <taxon>Pseudomonadati</taxon>
        <taxon>Bacteroidota</taxon>
        <taxon>Flavobacteriia</taxon>
        <taxon>Flavobacteriales</taxon>
        <taxon>Weeksellaceae</taxon>
        <taxon>Chryseobacterium group</taxon>
        <taxon>Epilithonimonas</taxon>
    </lineage>
</organism>
<keyword evidence="4" id="KW-1185">Reference proteome</keyword>
<evidence type="ECO:0000259" key="2">
    <source>
        <dbReference type="PROSITE" id="PS50020"/>
    </source>
</evidence>
<dbReference type="PROSITE" id="PS50020">
    <property type="entry name" value="WW_DOMAIN_2"/>
    <property type="match status" value="1"/>
</dbReference>
<accession>A0ABU4JKZ7</accession>
<evidence type="ECO:0000313" key="3">
    <source>
        <dbReference type="EMBL" id="MDW8550380.1"/>
    </source>
</evidence>
<dbReference type="Pfam" id="PF16747">
    <property type="entry name" value="Adhesin_E"/>
    <property type="match status" value="1"/>
</dbReference>
<dbReference type="InterPro" id="IPR031939">
    <property type="entry name" value="Adhesin_E-like"/>
</dbReference>
<dbReference type="Proteomes" id="UP001204439">
    <property type="component" value="Unassembled WGS sequence"/>
</dbReference>
<protein>
    <recommendedName>
        <fullName evidence="2">WW domain-containing protein</fullName>
    </recommendedName>
</protein>
<evidence type="ECO:0000256" key="1">
    <source>
        <dbReference type="SAM" id="SignalP"/>
    </source>
</evidence>
<reference evidence="3 4" key="1">
    <citation type="submission" date="2023-11" db="EMBL/GenBank/DDBJ databases">
        <title>First isolation, identification, and characterization of non-pathogenic Epilithonimonas ginsengisoli isolated from diseased farmed rainbow trout (Oncorhynchus mykiss) in Chile.</title>
        <authorList>
            <person name="Miranda C.D."/>
            <person name="Irgang R."/>
            <person name="Concha C."/>
            <person name="Rojas R."/>
            <person name="Avendano R."/>
        </authorList>
    </citation>
    <scope>NUCLEOTIDE SEQUENCE [LARGE SCALE GENOMIC DNA]</scope>
    <source>
        <strain evidence="3 4">FP99</strain>
    </source>
</reference>
<proteinExistence type="predicted"/>
<dbReference type="EMBL" id="JAMXLT020000030">
    <property type="protein sequence ID" value="MDW8550380.1"/>
    <property type="molecule type" value="Genomic_DNA"/>
</dbReference>